<evidence type="ECO:0000256" key="1">
    <source>
        <dbReference type="SAM" id="SignalP"/>
    </source>
</evidence>
<name>A0AA48KCG5_9BACT</name>
<keyword evidence="1" id="KW-0732">Signal</keyword>
<dbReference type="EMBL" id="AP027081">
    <property type="protein sequence ID" value="BDU77046.1"/>
    <property type="molecule type" value="Genomic_DNA"/>
</dbReference>
<dbReference type="GO" id="GO:0031151">
    <property type="term" value="F:histone H3K79 methyltransferase activity"/>
    <property type="evidence" value="ECO:0007669"/>
    <property type="project" value="InterPro"/>
</dbReference>
<dbReference type="SUPFAM" id="SSF53335">
    <property type="entry name" value="S-adenosyl-L-methionine-dependent methyltransferases"/>
    <property type="match status" value="1"/>
</dbReference>
<protein>
    <recommendedName>
        <fullName evidence="2">DOT1 domain-containing protein</fullName>
    </recommendedName>
</protein>
<evidence type="ECO:0000313" key="3">
    <source>
        <dbReference type="EMBL" id="BDU77046.1"/>
    </source>
</evidence>
<feature type="chain" id="PRO_5041302294" description="DOT1 domain-containing protein" evidence="1">
    <location>
        <begin position="24"/>
        <end position="251"/>
    </location>
</feature>
<reference evidence="3" key="1">
    <citation type="journal article" date="2023" name="Int. J. Syst. Evol. Microbiol.">
        <title>Mesoterricola silvestris gen. nov., sp. nov., Mesoterricola sediminis sp. nov., Geothrix oryzae sp. nov., Geothrix edaphica sp. nov., Geothrix rubra sp. nov., and Geothrix limicola sp. nov., six novel members of Acidobacteriota isolated from soils.</title>
        <authorList>
            <person name="Itoh H."/>
            <person name="Sugisawa Y."/>
            <person name="Mise K."/>
            <person name="Xu Z."/>
            <person name="Kuniyasu M."/>
            <person name="Ushijima N."/>
            <person name="Kawano K."/>
            <person name="Kobayashi E."/>
            <person name="Shiratori Y."/>
            <person name="Masuda Y."/>
            <person name="Senoo K."/>
        </authorList>
    </citation>
    <scope>NUCLEOTIDE SEQUENCE</scope>
    <source>
        <strain evidence="3">W786</strain>
    </source>
</reference>
<evidence type="ECO:0000313" key="4">
    <source>
        <dbReference type="Proteomes" id="UP001228113"/>
    </source>
</evidence>
<organism evidence="3 4">
    <name type="scientific">Mesoterricola sediminis</name>
    <dbReference type="NCBI Taxonomy" id="2927980"/>
    <lineage>
        <taxon>Bacteria</taxon>
        <taxon>Pseudomonadati</taxon>
        <taxon>Acidobacteriota</taxon>
        <taxon>Holophagae</taxon>
        <taxon>Holophagales</taxon>
        <taxon>Holophagaceae</taxon>
        <taxon>Mesoterricola</taxon>
    </lineage>
</organism>
<accession>A0AA48KCG5</accession>
<dbReference type="InterPro" id="IPR029063">
    <property type="entry name" value="SAM-dependent_MTases_sf"/>
</dbReference>
<feature type="signal peptide" evidence="1">
    <location>
        <begin position="1"/>
        <end position="23"/>
    </location>
</feature>
<dbReference type="InterPro" id="IPR025789">
    <property type="entry name" value="DOT1_dom"/>
</dbReference>
<keyword evidence="4" id="KW-1185">Reference proteome</keyword>
<dbReference type="Proteomes" id="UP001228113">
    <property type="component" value="Chromosome"/>
</dbReference>
<dbReference type="Pfam" id="PF08123">
    <property type="entry name" value="DOT1"/>
    <property type="match status" value="1"/>
</dbReference>
<proteinExistence type="predicted"/>
<sequence length="251" mass="26997">MRQRPARLMIVAALVLGLGSACRVPAPAPAPLSWRVAAAHLEDVFADIPGSSIDDFRAGVPEAERHLINASHGAEGISLDKAHIYGEPSPAATDAILRRLGAGRGDVLFDLGCGRGFFLMQALLTTPLPKVVGVELAGSRAAVARAARDRLRAGGLLGPGRVLELREEDLARTDLTGCTLVFMDSVFFSDELLTTVARRLHEAGTVRGLAMIQKGLPPNPWFELAGTERLKMSWSPRFGTDVLFYRPVRGR</sequence>
<dbReference type="KEGG" id="msea:METESE_20040"/>
<dbReference type="AlphaFoldDB" id="A0AA48KCG5"/>
<dbReference type="RefSeq" id="WP_243335230.1">
    <property type="nucleotide sequence ID" value="NZ_AP027081.1"/>
</dbReference>
<gene>
    <name evidence="3" type="ORF">METESE_20040</name>
</gene>
<feature type="domain" description="DOT1" evidence="2">
    <location>
        <begin position="83"/>
        <end position="199"/>
    </location>
</feature>
<dbReference type="Gene3D" id="3.40.50.150">
    <property type="entry name" value="Vaccinia Virus protein VP39"/>
    <property type="match status" value="1"/>
</dbReference>
<dbReference type="PROSITE" id="PS51257">
    <property type="entry name" value="PROKAR_LIPOPROTEIN"/>
    <property type="match status" value="1"/>
</dbReference>
<evidence type="ECO:0000259" key="2">
    <source>
        <dbReference type="Pfam" id="PF08123"/>
    </source>
</evidence>